<comment type="caution">
    <text evidence="1">The sequence shown here is derived from an EMBL/GenBank/DDBJ whole genome shotgun (WGS) entry which is preliminary data.</text>
</comment>
<keyword evidence="2" id="KW-1185">Reference proteome</keyword>
<evidence type="ECO:0000313" key="2">
    <source>
        <dbReference type="Proteomes" id="UP001281614"/>
    </source>
</evidence>
<accession>A0AAD9XZ75</accession>
<reference evidence="1" key="1">
    <citation type="submission" date="2023-02" db="EMBL/GenBank/DDBJ databases">
        <title>Colletotrichum kahawae CIFC_Que2 genome sequencing and assembly.</title>
        <authorList>
            <person name="Baroncelli R."/>
        </authorList>
    </citation>
    <scope>NUCLEOTIDE SEQUENCE</scope>
    <source>
        <strain evidence="1">CIFC_Que2</strain>
    </source>
</reference>
<dbReference type="AlphaFoldDB" id="A0AAD9XZ75"/>
<sequence>MLPSLYRSNTAALLQVSLAQVCHIALCTADYSAQLDAGTNADRPNSMRPVALRLVPIVVKQDRRDRTISRHLAPARTDDARPRAGMLVGMSSISAPTVTCPGYALGRNVPLAFLEVPYHHFPP</sequence>
<proteinExistence type="predicted"/>
<organism evidence="1 2">
    <name type="scientific">Colletotrichum kahawae</name>
    <name type="common">Coffee berry disease fungus</name>
    <dbReference type="NCBI Taxonomy" id="34407"/>
    <lineage>
        <taxon>Eukaryota</taxon>
        <taxon>Fungi</taxon>
        <taxon>Dikarya</taxon>
        <taxon>Ascomycota</taxon>
        <taxon>Pezizomycotina</taxon>
        <taxon>Sordariomycetes</taxon>
        <taxon>Hypocreomycetidae</taxon>
        <taxon>Glomerellales</taxon>
        <taxon>Glomerellaceae</taxon>
        <taxon>Colletotrichum</taxon>
        <taxon>Colletotrichum gloeosporioides species complex</taxon>
    </lineage>
</organism>
<dbReference type="Proteomes" id="UP001281614">
    <property type="component" value="Unassembled WGS sequence"/>
</dbReference>
<gene>
    <name evidence="1" type="ORF">CKAH01_09557</name>
</gene>
<dbReference type="EMBL" id="VYYT01000677">
    <property type="protein sequence ID" value="KAK2730310.1"/>
    <property type="molecule type" value="Genomic_DNA"/>
</dbReference>
<protein>
    <submittedName>
        <fullName evidence="1">Uncharacterized protein</fullName>
    </submittedName>
</protein>
<evidence type="ECO:0000313" key="1">
    <source>
        <dbReference type="EMBL" id="KAK2730310.1"/>
    </source>
</evidence>
<name>A0AAD9XZ75_COLKA</name>